<dbReference type="RefSeq" id="WP_127833070.1">
    <property type="nucleotide sequence ID" value="NZ_RZYA01000032.1"/>
</dbReference>
<organism evidence="1 2">
    <name type="scientific">Streptomyces antnestii</name>
    <dbReference type="NCBI Taxonomy" id="2494256"/>
    <lineage>
        <taxon>Bacteria</taxon>
        <taxon>Bacillati</taxon>
        <taxon>Actinomycetota</taxon>
        <taxon>Actinomycetes</taxon>
        <taxon>Kitasatosporales</taxon>
        <taxon>Streptomycetaceae</taxon>
        <taxon>Streptomyces</taxon>
    </lineage>
</organism>
<name>A0A3S2V6E0_9ACTN</name>
<dbReference type="OrthoDB" id="4231260at2"/>
<keyword evidence="2" id="KW-1185">Reference proteome</keyword>
<sequence length="84" mass="9499">MGILHAIRMQKLVADARHAHAQGDDTFEASIDIDPRAMARLRNPMKKIRKEIDLVVRSVEAVGWKCVSVGQFMYSIDMEFVRAG</sequence>
<dbReference type="EMBL" id="RZYA01000032">
    <property type="protein sequence ID" value="RVU15516.1"/>
    <property type="molecule type" value="Genomic_DNA"/>
</dbReference>
<evidence type="ECO:0000313" key="2">
    <source>
        <dbReference type="Proteomes" id="UP000283128"/>
    </source>
</evidence>
<proteinExistence type="predicted"/>
<reference evidence="1 2" key="1">
    <citation type="submission" date="2019-01" db="EMBL/GenBank/DDBJ databases">
        <title>Genome sequences of Streptomyces and Rhizobium isolates collected from root and soil.</title>
        <authorList>
            <person name="Chhettri S."/>
            <person name="Sevigny J.L."/>
            <person name="Sen A."/>
            <person name="Ennis N."/>
            <person name="Tisa L."/>
        </authorList>
    </citation>
    <scope>NUCLEOTIDE SEQUENCE [LARGE SCALE GENOMIC DNA]</scope>
    <source>
        <strain evidence="1 2">San01</strain>
    </source>
</reference>
<accession>A0A3S2V6E0</accession>
<protein>
    <submittedName>
        <fullName evidence="1">Uncharacterized protein</fullName>
    </submittedName>
</protein>
<dbReference type="AlphaFoldDB" id="A0A3S2V6E0"/>
<dbReference type="Proteomes" id="UP000283128">
    <property type="component" value="Unassembled WGS sequence"/>
</dbReference>
<gene>
    <name evidence="1" type="ORF">EOT10_38665</name>
</gene>
<comment type="caution">
    <text evidence="1">The sequence shown here is derived from an EMBL/GenBank/DDBJ whole genome shotgun (WGS) entry which is preliminary data.</text>
</comment>
<evidence type="ECO:0000313" key="1">
    <source>
        <dbReference type="EMBL" id="RVU15516.1"/>
    </source>
</evidence>